<dbReference type="AlphaFoldDB" id="D9SES2"/>
<evidence type="ECO:0000313" key="2">
    <source>
        <dbReference type="Proteomes" id="UP000001235"/>
    </source>
</evidence>
<sequence>MHASHTLFDDMLAIQSSWHAFDTMAQSYTRMTNLMKFLLAAAGDDEDLPLSGQLDLVGDLYI</sequence>
<dbReference type="STRING" id="395494.Galf_0988"/>
<evidence type="ECO:0000313" key="1">
    <source>
        <dbReference type="EMBL" id="ADL55019.1"/>
    </source>
</evidence>
<dbReference type="eggNOG" id="COG5499">
    <property type="taxonomic scope" value="Bacteria"/>
</dbReference>
<dbReference type="KEGG" id="gca:Galf_0988"/>
<organism evidence="1 2">
    <name type="scientific">Gallionella capsiferriformans (strain ES-2)</name>
    <name type="common">Gallionella ferruginea capsiferriformans (strain ES-2)</name>
    <dbReference type="NCBI Taxonomy" id="395494"/>
    <lineage>
        <taxon>Bacteria</taxon>
        <taxon>Pseudomonadati</taxon>
        <taxon>Pseudomonadota</taxon>
        <taxon>Betaproteobacteria</taxon>
        <taxon>Nitrosomonadales</taxon>
        <taxon>Gallionellaceae</taxon>
        <taxon>Gallionella</taxon>
    </lineage>
</organism>
<reference evidence="1 2" key="1">
    <citation type="submission" date="2010-08" db="EMBL/GenBank/DDBJ databases">
        <title>Complete sequence of Gallionella capsiferriformans ES-2.</title>
        <authorList>
            <consortium name="US DOE Joint Genome Institute"/>
            <person name="Lucas S."/>
            <person name="Copeland A."/>
            <person name="Lapidus A."/>
            <person name="Cheng J.-F."/>
            <person name="Bruce D."/>
            <person name="Goodwin L."/>
            <person name="Pitluck S."/>
            <person name="Chertkov O."/>
            <person name="Davenport K.W."/>
            <person name="Detter J.C."/>
            <person name="Han C."/>
            <person name="Tapia R."/>
            <person name="Land M."/>
            <person name="Hauser L."/>
            <person name="Chang Y.-J."/>
            <person name="Jeffries C."/>
            <person name="Kyrpides N."/>
            <person name="Ivanova N."/>
            <person name="Mikhailova N."/>
            <person name="Shelobolina E.S."/>
            <person name="Picardal F."/>
            <person name="Roden E."/>
            <person name="Emerson D."/>
            <person name="Woyke T."/>
        </authorList>
    </citation>
    <scope>NUCLEOTIDE SEQUENCE [LARGE SCALE GENOMIC DNA]</scope>
    <source>
        <strain evidence="1 2">ES-2</strain>
    </source>
</reference>
<gene>
    <name evidence="1" type="ordered locus">Galf_0988</name>
</gene>
<accession>D9SES2</accession>
<dbReference type="HOGENOM" id="CLU_2897716_0_0_4"/>
<proteinExistence type="predicted"/>
<protein>
    <submittedName>
        <fullName evidence="1">Transcriptional regulator, XRE family</fullName>
    </submittedName>
</protein>
<dbReference type="Proteomes" id="UP000001235">
    <property type="component" value="Chromosome"/>
</dbReference>
<keyword evidence="2" id="KW-1185">Reference proteome</keyword>
<name>D9SES2_GALCS</name>
<dbReference type="EMBL" id="CP002159">
    <property type="protein sequence ID" value="ADL55019.1"/>
    <property type="molecule type" value="Genomic_DNA"/>
</dbReference>